<dbReference type="InterPro" id="IPR006665">
    <property type="entry name" value="OmpA-like"/>
</dbReference>
<dbReference type="PROSITE" id="PS51123">
    <property type="entry name" value="OMPA_2"/>
    <property type="match status" value="1"/>
</dbReference>
<gene>
    <name evidence="5" type="ORF">F4559_002591</name>
</gene>
<keyword evidence="6" id="KW-1185">Reference proteome</keyword>
<dbReference type="AlphaFoldDB" id="A0A7W7T3B2"/>
<dbReference type="SUPFAM" id="SSF103088">
    <property type="entry name" value="OmpA-like"/>
    <property type="match status" value="1"/>
</dbReference>
<protein>
    <submittedName>
        <fullName evidence="5">Outer membrane protein OmpA-like peptidoglycan-associated protein</fullName>
    </submittedName>
</protein>
<evidence type="ECO:0000313" key="5">
    <source>
        <dbReference type="EMBL" id="MBB4965232.1"/>
    </source>
</evidence>
<evidence type="ECO:0000313" key="6">
    <source>
        <dbReference type="Proteomes" id="UP000542674"/>
    </source>
</evidence>
<name>A0A7W7T3B2_9PSEU</name>
<reference evidence="5 6" key="1">
    <citation type="submission" date="2020-08" db="EMBL/GenBank/DDBJ databases">
        <title>Sequencing the genomes of 1000 actinobacteria strains.</title>
        <authorList>
            <person name="Klenk H.-P."/>
        </authorList>
    </citation>
    <scope>NUCLEOTIDE SEQUENCE [LARGE SCALE GENOMIC DNA]</scope>
    <source>
        <strain evidence="5 6">DSM 45084</strain>
    </source>
</reference>
<dbReference type="Pfam" id="PF00691">
    <property type="entry name" value="OmpA"/>
    <property type="match status" value="1"/>
</dbReference>
<keyword evidence="3" id="KW-0812">Transmembrane</keyword>
<feature type="region of interest" description="Disordered" evidence="2">
    <location>
        <begin position="1"/>
        <end position="23"/>
    </location>
</feature>
<keyword evidence="3" id="KW-1133">Transmembrane helix</keyword>
<sequence>MSNRYGQVRGRAKPRGSRADRPDRTGLIVKGAVAVVVLLVALGIVLGVEKEPPESHVVWLAEKSTRAPGGIPDKIRERVRELGAKGGGELVAYAIGERAERAGEMPLAVMHDGDPEPDDARRTKVLDTRLDDLATRMADVAVSRSGFSLYAALRTAADAAAERDGRVEVWFSTTLFTGSVPPLAVGTLTAADPGAAADQLVGAELSGLDLGRVDLHPVLLDPIGPDQQPLGPVEESWRTAFVEQLGTGLRATVADPLHDSTSDPAWSKASQVSAVPLFAPPPTKPAQPGRVDNLAFHPDSPDLLDAGVTKAQLGSIVEKIATGSYDIRITGYCARFGDPAGARDLSKRRADVIAGLLADSGVARASITTDGAGFDRRGDASAPPDSPAQRVVVIDLLPR</sequence>
<proteinExistence type="predicted"/>
<accession>A0A7W7T3B2</accession>
<dbReference type="InterPro" id="IPR036737">
    <property type="entry name" value="OmpA-like_sf"/>
</dbReference>
<keyword evidence="1 3" id="KW-0472">Membrane</keyword>
<organism evidence="5 6">
    <name type="scientific">Saccharothrix violaceirubra</name>
    <dbReference type="NCBI Taxonomy" id="413306"/>
    <lineage>
        <taxon>Bacteria</taxon>
        <taxon>Bacillati</taxon>
        <taxon>Actinomycetota</taxon>
        <taxon>Actinomycetes</taxon>
        <taxon>Pseudonocardiales</taxon>
        <taxon>Pseudonocardiaceae</taxon>
        <taxon>Saccharothrix</taxon>
    </lineage>
</organism>
<evidence type="ECO:0000256" key="1">
    <source>
        <dbReference type="PROSITE-ProRule" id="PRU00473"/>
    </source>
</evidence>
<dbReference type="Gene3D" id="3.30.1330.60">
    <property type="entry name" value="OmpA-like domain"/>
    <property type="match status" value="1"/>
</dbReference>
<evidence type="ECO:0000259" key="4">
    <source>
        <dbReference type="PROSITE" id="PS51123"/>
    </source>
</evidence>
<feature type="domain" description="OmpA-like" evidence="4">
    <location>
        <begin position="283"/>
        <end position="399"/>
    </location>
</feature>
<evidence type="ECO:0000256" key="3">
    <source>
        <dbReference type="SAM" id="Phobius"/>
    </source>
</evidence>
<dbReference type="RefSeq" id="WP_184668673.1">
    <property type="nucleotide sequence ID" value="NZ_BAABAI010000013.1"/>
</dbReference>
<dbReference type="Proteomes" id="UP000542674">
    <property type="component" value="Unassembled WGS sequence"/>
</dbReference>
<evidence type="ECO:0000256" key="2">
    <source>
        <dbReference type="SAM" id="MobiDB-lite"/>
    </source>
</evidence>
<dbReference type="GO" id="GO:0016020">
    <property type="term" value="C:membrane"/>
    <property type="evidence" value="ECO:0007669"/>
    <property type="project" value="UniProtKB-UniRule"/>
</dbReference>
<feature type="transmembrane region" description="Helical" evidence="3">
    <location>
        <begin position="27"/>
        <end position="48"/>
    </location>
</feature>
<dbReference type="EMBL" id="JACHJS010000001">
    <property type="protein sequence ID" value="MBB4965232.1"/>
    <property type="molecule type" value="Genomic_DNA"/>
</dbReference>
<comment type="caution">
    <text evidence="5">The sequence shown here is derived from an EMBL/GenBank/DDBJ whole genome shotgun (WGS) entry which is preliminary data.</text>
</comment>